<evidence type="ECO:0000313" key="4">
    <source>
        <dbReference type="Proteomes" id="UP001257627"/>
    </source>
</evidence>
<sequence length="413" mass="44847">MTADRALRRIVATTDVHSAFDNAEALLAHLHGLRPTSLITDCGDFFEGGGYYRLAHGAIEREILLDLYDVLAPGNHGWPHHFEPELHRLTVCSNAVDAVTGDALFRRLHTARVGGRRVAITTVIGQQAFNAIPAEQRAGHDVTDPVQALREVMLAHHHEVDDWILLSHSGFDEDLKLAAACPFLDVVFAGHCHSDQYGPVRVGDTLVLKGREIAAGYAYAEPIGTGWAAGTADFPKSHLGPRPDELVGTTQQIDHARRELEEPIGPISKAYRHQVPDRRHLLAAVATRLHTGLGADAVILNETALRPVPLGSTLTRGDLLSIEPFGNQLVHAQIPDRYRAAPQDLLARLAEQAGPLVTVPDPLPDGITTVLTTDYIADNYLGQRTHEAGLRLDQAVQHVLTTPSSDTAPGDTR</sequence>
<name>A0ABU3UHU4_9ACTN</name>
<dbReference type="SUPFAM" id="SSF56300">
    <property type="entry name" value="Metallo-dependent phosphatases"/>
    <property type="match status" value="1"/>
</dbReference>
<proteinExistence type="inferred from homology"/>
<dbReference type="PRINTS" id="PR01607">
    <property type="entry name" value="APYRASEFAMLY"/>
</dbReference>
<dbReference type="InterPro" id="IPR029052">
    <property type="entry name" value="Metallo-depent_PP-like"/>
</dbReference>
<dbReference type="PANTHER" id="PTHR11575:SF24">
    <property type="entry name" value="5'-NUCLEOTIDASE"/>
    <property type="match status" value="1"/>
</dbReference>
<evidence type="ECO:0000256" key="1">
    <source>
        <dbReference type="RuleBase" id="RU362119"/>
    </source>
</evidence>
<dbReference type="Gene3D" id="3.60.21.10">
    <property type="match status" value="1"/>
</dbReference>
<gene>
    <name evidence="3" type="ORF">PU648_13915</name>
</gene>
<evidence type="ECO:0000259" key="2">
    <source>
        <dbReference type="Pfam" id="PF00149"/>
    </source>
</evidence>
<reference evidence="3 4" key="1">
    <citation type="submission" date="2023-02" db="EMBL/GenBank/DDBJ databases">
        <authorList>
            <person name="Maleckis M."/>
        </authorList>
    </citation>
    <scope>NUCLEOTIDE SEQUENCE [LARGE SCALE GENOMIC DNA]</scope>
    <source>
        <strain evidence="3 4">P8-A2</strain>
    </source>
</reference>
<dbReference type="Proteomes" id="UP001257627">
    <property type="component" value="Unassembled WGS sequence"/>
</dbReference>
<dbReference type="EMBL" id="JARAKF010000001">
    <property type="protein sequence ID" value="MDU8993426.1"/>
    <property type="molecule type" value="Genomic_DNA"/>
</dbReference>
<dbReference type="InterPro" id="IPR004843">
    <property type="entry name" value="Calcineurin-like_PHP"/>
</dbReference>
<dbReference type="RefSeq" id="WP_143609585.1">
    <property type="nucleotide sequence ID" value="NZ_CP107955.1"/>
</dbReference>
<evidence type="ECO:0000313" key="3">
    <source>
        <dbReference type="EMBL" id="MDU8993426.1"/>
    </source>
</evidence>
<dbReference type="InterPro" id="IPR006179">
    <property type="entry name" value="5_nucleotidase/apyrase"/>
</dbReference>
<keyword evidence="1" id="KW-0378">Hydrolase</keyword>
<keyword evidence="1" id="KW-0547">Nucleotide-binding</keyword>
<protein>
    <submittedName>
        <fullName evidence="3">Metallophosphoesterase</fullName>
    </submittedName>
</protein>
<comment type="similarity">
    <text evidence="1">Belongs to the 5'-nucleotidase family.</text>
</comment>
<keyword evidence="4" id="KW-1185">Reference proteome</keyword>
<comment type="caution">
    <text evidence="3">The sequence shown here is derived from an EMBL/GenBank/DDBJ whole genome shotgun (WGS) entry which is preliminary data.</text>
</comment>
<accession>A0ABU3UHU4</accession>
<feature type="domain" description="Calcineurin-like phosphoesterase" evidence="2">
    <location>
        <begin position="9"/>
        <end position="194"/>
    </location>
</feature>
<dbReference type="PANTHER" id="PTHR11575">
    <property type="entry name" value="5'-NUCLEOTIDASE-RELATED"/>
    <property type="match status" value="1"/>
</dbReference>
<organism evidence="3 4">
    <name type="scientific">Streptomyces mirabilis</name>
    <dbReference type="NCBI Taxonomy" id="68239"/>
    <lineage>
        <taxon>Bacteria</taxon>
        <taxon>Bacillati</taxon>
        <taxon>Actinomycetota</taxon>
        <taxon>Actinomycetes</taxon>
        <taxon>Kitasatosporales</taxon>
        <taxon>Streptomycetaceae</taxon>
        <taxon>Streptomyces</taxon>
    </lineage>
</organism>
<dbReference type="Pfam" id="PF00149">
    <property type="entry name" value="Metallophos"/>
    <property type="match status" value="1"/>
</dbReference>